<dbReference type="InterPro" id="IPR041988">
    <property type="entry name" value="Ribosomal_uL24_KOW"/>
</dbReference>
<dbReference type="PANTHER" id="PTHR12903">
    <property type="entry name" value="MITOCHONDRIAL RIBOSOMAL PROTEIN L24"/>
    <property type="match status" value="1"/>
</dbReference>
<dbReference type="CDD" id="cd06089">
    <property type="entry name" value="KOW_RPL26"/>
    <property type="match status" value="1"/>
</dbReference>
<comment type="similarity">
    <text evidence="1">Belongs to the universal ribosomal protein uL24 family.</text>
</comment>
<dbReference type="InterPro" id="IPR014722">
    <property type="entry name" value="Rib_uL2_dom2"/>
</dbReference>
<evidence type="ECO:0000313" key="6">
    <source>
        <dbReference type="Proteomes" id="UP001642260"/>
    </source>
</evidence>
<dbReference type="NCBIfam" id="TIGR01079">
    <property type="entry name" value="rplX_bact"/>
    <property type="match status" value="1"/>
</dbReference>
<organism evidence="5 6">
    <name type="scientific">Eruca vesicaria subsp. sativa</name>
    <name type="common">Garden rocket</name>
    <name type="synonym">Eruca sativa</name>
    <dbReference type="NCBI Taxonomy" id="29727"/>
    <lineage>
        <taxon>Eukaryota</taxon>
        <taxon>Viridiplantae</taxon>
        <taxon>Streptophyta</taxon>
        <taxon>Embryophyta</taxon>
        <taxon>Tracheophyta</taxon>
        <taxon>Spermatophyta</taxon>
        <taxon>Magnoliopsida</taxon>
        <taxon>eudicotyledons</taxon>
        <taxon>Gunneridae</taxon>
        <taxon>Pentapetalae</taxon>
        <taxon>rosids</taxon>
        <taxon>malvids</taxon>
        <taxon>Brassicales</taxon>
        <taxon>Brassicaceae</taxon>
        <taxon>Brassiceae</taxon>
        <taxon>Eruca</taxon>
    </lineage>
</organism>
<proteinExistence type="inferred from homology"/>
<dbReference type="InterPro" id="IPR008991">
    <property type="entry name" value="Translation_prot_SH3-like_sf"/>
</dbReference>
<comment type="caution">
    <text evidence="5">The sequence shown here is derived from an EMBL/GenBank/DDBJ whole genome shotgun (WGS) entry which is preliminary data.</text>
</comment>
<protein>
    <recommendedName>
        <fullName evidence="4">Large ribosomal subunit protein uL24 C-terminal domain-containing protein</fullName>
    </recommendedName>
</protein>
<dbReference type="GO" id="GO:0005840">
    <property type="term" value="C:ribosome"/>
    <property type="evidence" value="ECO:0007669"/>
    <property type="project" value="UniProtKB-KW"/>
</dbReference>
<dbReference type="EMBL" id="CAKOAT010235154">
    <property type="protein sequence ID" value="CAH8357645.1"/>
    <property type="molecule type" value="Genomic_DNA"/>
</dbReference>
<sequence length="239" mass="27169">MATSALQSSFTSFSIYSNSSFLSQRLLSPISLSSLLLFNLWNDTVLFSSDIVLGLHIWLINRFIMCVCILIAHYFSSTYLLQVKLAENPCLVFAKLKRWERKKCKPNSLPILHKMHVKFGDIVKVISGRDKDLHPHSTIVIKDVNLKTKHMKSHEEGEPGQIVKIEAPIHSSNVMMYSKEKEVVSRVGHKVLEDGQKVRILSKPGSLSTPLRSGSNLRRQRIKQVLKLQLPLHLNISTF</sequence>
<dbReference type="GO" id="GO:1990904">
    <property type="term" value="C:ribonucleoprotein complex"/>
    <property type="evidence" value="ECO:0007669"/>
    <property type="project" value="UniProtKB-KW"/>
</dbReference>
<reference evidence="5 6" key="1">
    <citation type="submission" date="2022-03" db="EMBL/GenBank/DDBJ databases">
        <authorList>
            <person name="Macdonald S."/>
            <person name="Ahmed S."/>
            <person name="Newling K."/>
        </authorList>
    </citation>
    <scope>NUCLEOTIDE SEQUENCE [LARGE SCALE GENOMIC DNA]</scope>
</reference>
<evidence type="ECO:0000256" key="3">
    <source>
        <dbReference type="ARBA" id="ARBA00023274"/>
    </source>
</evidence>
<keyword evidence="2" id="KW-0689">Ribosomal protein</keyword>
<gene>
    <name evidence="5" type="ORF">ERUC_LOCUS23401</name>
</gene>
<name>A0ABC8KI89_ERUVS</name>
<dbReference type="Pfam" id="PF17136">
    <property type="entry name" value="ribosomal_L24"/>
    <property type="match status" value="1"/>
</dbReference>
<feature type="domain" description="Large ribosomal subunit protein uL24 C-terminal" evidence="4">
    <location>
        <begin position="144"/>
        <end position="205"/>
    </location>
</feature>
<evidence type="ECO:0000313" key="5">
    <source>
        <dbReference type="EMBL" id="CAH8357645.1"/>
    </source>
</evidence>
<accession>A0ABC8KI89</accession>
<dbReference type="InterPro" id="IPR057264">
    <property type="entry name" value="Ribosomal_uL24_C"/>
</dbReference>
<dbReference type="Gene3D" id="2.30.30.30">
    <property type="match status" value="1"/>
</dbReference>
<evidence type="ECO:0000256" key="2">
    <source>
        <dbReference type="ARBA" id="ARBA00022980"/>
    </source>
</evidence>
<keyword evidence="3" id="KW-0687">Ribonucleoprotein</keyword>
<evidence type="ECO:0000256" key="1">
    <source>
        <dbReference type="ARBA" id="ARBA00010618"/>
    </source>
</evidence>
<dbReference type="Proteomes" id="UP001642260">
    <property type="component" value="Unassembled WGS sequence"/>
</dbReference>
<dbReference type="InterPro" id="IPR003256">
    <property type="entry name" value="Ribosomal_uL24"/>
</dbReference>
<dbReference type="AlphaFoldDB" id="A0ABC8KI89"/>
<dbReference type="SUPFAM" id="SSF50104">
    <property type="entry name" value="Translation proteins SH3-like domain"/>
    <property type="match status" value="1"/>
</dbReference>
<evidence type="ECO:0000259" key="4">
    <source>
        <dbReference type="Pfam" id="PF17136"/>
    </source>
</evidence>
<dbReference type="HAMAP" id="MF_01326_B">
    <property type="entry name" value="Ribosomal_uL24_B"/>
    <property type="match status" value="1"/>
</dbReference>
<keyword evidence="6" id="KW-1185">Reference proteome</keyword>